<dbReference type="Proteomes" id="UP000644727">
    <property type="component" value="Unassembled WGS sequence"/>
</dbReference>
<gene>
    <name evidence="5" type="ORF">IOE58_12945</name>
</gene>
<feature type="domain" description="Gfo/Idh/MocA-like oxidoreductase N-terminal" evidence="3">
    <location>
        <begin position="13"/>
        <end position="130"/>
    </location>
</feature>
<reference evidence="5 6" key="1">
    <citation type="submission" date="2020-10" db="EMBL/GenBank/DDBJ databases">
        <title>Draft genome and description of Brachybacterium epidermidis sp nov.</title>
        <authorList>
            <person name="Boxberger M."/>
            <person name="La Scola B."/>
        </authorList>
    </citation>
    <scope>NUCLEOTIDE SEQUENCE [LARGE SCALE GENOMIC DNA]</scope>
    <source>
        <strain evidence="5 6">Marseille-Q2903</strain>
    </source>
</reference>
<accession>A0ABR9W4I7</accession>
<keyword evidence="2" id="KW-0520">NAD</keyword>
<dbReference type="InterPro" id="IPR000683">
    <property type="entry name" value="Gfo/Idh/MocA-like_OxRdtase_N"/>
</dbReference>
<dbReference type="Gene3D" id="3.40.50.720">
    <property type="entry name" value="NAD(P)-binding Rossmann-like Domain"/>
    <property type="match status" value="1"/>
</dbReference>
<dbReference type="InterPro" id="IPR036291">
    <property type="entry name" value="NAD(P)-bd_dom_sf"/>
</dbReference>
<dbReference type="Pfam" id="PF22725">
    <property type="entry name" value="GFO_IDH_MocA_C3"/>
    <property type="match status" value="1"/>
</dbReference>
<dbReference type="EMBL" id="JADEYR010000019">
    <property type="protein sequence ID" value="MBE9405048.1"/>
    <property type="molecule type" value="Genomic_DNA"/>
</dbReference>
<evidence type="ECO:0000259" key="4">
    <source>
        <dbReference type="Pfam" id="PF22725"/>
    </source>
</evidence>
<dbReference type="SUPFAM" id="SSF51735">
    <property type="entry name" value="NAD(P)-binding Rossmann-fold domains"/>
    <property type="match status" value="1"/>
</dbReference>
<keyword evidence="6" id="KW-1185">Reference proteome</keyword>
<dbReference type="PANTHER" id="PTHR43818:SF11">
    <property type="entry name" value="BCDNA.GH03377"/>
    <property type="match status" value="1"/>
</dbReference>
<evidence type="ECO:0000259" key="3">
    <source>
        <dbReference type="Pfam" id="PF01408"/>
    </source>
</evidence>
<sequence length="368" mass="39357">MTATDRTADTPKLRAGVIGLGWAGRQHIDAYATDPTVDLVAISGKEQHLLDQLGDQHGIEGRYPDYTTMLAEAHLDVVSIATPTFLHAPMTVQALEAGLHVLCEKPMAETGQAAATMVETARRTGKVLDIAFNHRQRGDVTALREVVESGGLGEIYYAKTGWLRRKGIPGMGTWFTSAASAGGGALMDIGVHMLDMSLHLMGEPKVTAVSAATHAPVGPRGRGGSSFQTSSAVEDVPFEVEDLASAFLRMEGGGTLLLETSWAQWIPYDQVYVTLYGSEGGASVEWGGDPRHPYQRLNVWTEVQGLPAELRPEVGEHGKHAAAVANFLEKVRTGEPGQHVGVEALRRARILDACYASAKQGGEVALEL</sequence>
<dbReference type="PANTHER" id="PTHR43818">
    <property type="entry name" value="BCDNA.GH03377"/>
    <property type="match status" value="1"/>
</dbReference>
<proteinExistence type="predicted"/>
<feature type="domain" description="GFO/IDH/MocA-like oxidoreductase" evidence="4">
    <location>
        <begin position="141"/>
        <end position="282"/>
    </location>
</feature>
<protein>
    <submittedName>
        <fullName evidence="5">Gfo/Idh/MocA family oxidoreductase</fullName>
    </submittedName>
</protein>
<dbReference type="InterPro" id="IPR050463">
    <property type="entry name" value="Gfo/Idh/MocA_oxidrdct_glycsds"/>
</dbReference>
<keyword evidence="1" id="KW-0560">Oxidoreductase</keyword>
<comment type="caution">
    <text evidence="5">The sequence shown here is derived from an EMBL/GenBank/DDBJ whole genome shotgun (WGS) entry which is preliminary data.</text>
</comment>
<name>A0ABR9W4I7_9MICO</name>
<dbReference type="SUPFAM" id="SSF55347">
    <property type="entry name" value="Glyceraldehyde-3-phosphate dehydrogenase-like, C-terminal domain"/>
    <property type="match status" value="1"/>
</dbReference>
<dbReference type="Pfam" id="PF01408">
    <property type="entry name" value="GFO_IDH_MocA"/>
    <property type="match status" value="1"/>
</dbReference>
<evidence type="ECO:0000256" key="2">
    <source>
        <dbReference type="ARBA" id="ARBA00023027"/>
    </source>
</evidence>
<evidence type="ECO:0000256" key="1">
    <source>
        <dbReference type="ARBA" id="ARBA00023002"/>
    </source>
</evidence>
<dbReference type="Gene3D" id="3.30.360.10">
    <property type="entry name" value="Dihydrodipicolinate Reductase, domain 2"/>
    <property type="match status" value="1"/>
</dbReference>
<dbReference type="InterPro" id="IPR055170">
    <property type="entry name" value="GFO_IDH_MocA-like_dom"/>
</dbReference>
<evidence type="ECO:0000313" key="6">
    <source>
        <dbReference type="Proteomes" id="UP000644727"/>
    </source>
</evidence>
<evidence type="ECO:0000313" key="5">
    <source>
        <dbReference type="EMBL" id="MBE9405048.1"/>
    </source>
</evidence>
<organism evidence="5 6">
    <name type="scientific">Brachybacterium epidermidis</name>
    <dbReference type="NCBI Taxonomy" id="2781983"/>
    <lineage>
        <taxon>Bacteria</taxon>
        <taxon>Bacillati</taxon>
        <taxon>Actinomycetota</taxon>
        <taxon>Actinomycetes</taxon>
        <taxon>Micrococcales</taxon>
        <taxon>Dermabacteraceae</taxon>
        <taxon>Brachybacterium</taxon>
    </lineage>
</organism>
<dbReference type="RefSeq" id="WP_193866786.1">
    <property type="nucleotide sequence ID" value="NZ_JADEYR010000019.1"/>
</dbReference>